<dbReference type="RefSeq" id="XP_028865975.1">
    <property type="nucleotide sequence ID" value="XM_029010142.1"/>
</dbReference>
<dbReference type="GO" id="GO:0005789">
    <property type="term" value="C:endoplasmic reticulum membrane"/>
    <property type="evidence" value="ECO:0007669"/>
    <property type="project" value="UniProtKB-SubCell"/>
</dbReference>
<comment type="similarity">
    <text evidence="3">Belongs to the membrane-bound acyltransferase family. Sterol o-acyltransferase subfamily.</text>
</comment>
<comment type="caution">
    <text evidence="14">The sequence shown here is derived from an EMBL/GenBank/DDBJ whole genome shotgun (WGS) entry which is preliminary data.</text>
</comment>
<evidence type="ECO:0000256" key="4">
    <source>
        <dbReference type="ARBA" id="ARBA00013244"/>
    </source>
</evidence>
<feature type="coiled-coil region" evidence="11">
    <location>
        <begin position="942"/>
        <end position="997"/>
    </location>
</feature>
<feature type="transmembrane region" description="Helical" evidence="13">
    <location>
        <begin position="138"/>
        <end position="158"/>
    </location>
</feature>
<keyword evidence="8 13" id="KW-1133">Transmembrane helix</keyword>
<reference evidence="14 15" key="1">
    <citation type="journal article" date="2017" name="BMC Genomics">
        <title>Whole-genome assembly of Babesia ovata and comparative genomics between closely related pathogens.</title>
        <authorList>
            <person name="Yamagishi J."/>
            <person name="Asada M."/>
            <person name="Hakimi H."/>
            <person name="Tanaka T.Q."/>
            <person name="Sugimoto C."/>
            <person name="Kawazu S."/>
        </authorList>
    </citation>
    <scope>NUCLEOTIDE SEQUENCE [LARGE SCALE GENOMIC DNA]</scope>
    <source>
        <strain evidence="14 15">Miyake</strain>
    </source>
</reference>
<evidence type="ECO:0000313" key="14">
    <source>
        <dbReference type="EMBL" id="GBE59732.1"/>
    </source>
</evidence>
<dbReference type="PANTHER" id="PTHR10408">
    <property type="entry name" value="STEROL O-ACYLTRANSFERASE"/>
    <property type="match status" value="1"/>
</dbReference>
<keyword evidence="7" id="KW-0256">Endoplasmic reticulum</keyword>
<feature type="coiled-coil region" evidence="11">
    <location>
        <begin position="834"/>
        <end position="910"/>
    </location>
</feature>
<dbReference type="OrthoDB" id="10039049at2759"/>
<protein>
    <recommendedName>
        <fullName evidence="4">diacylglycerol O-acyltransferase</fullName>
        <ecNumber evidence="4">2.3.1.20</ecNumber>
    </recommendedName>
</protein>
<feature type="transmembrane region" description="Helical" evidence="13">
    <location>
        <begin position="480"/>
        <end position="499"/>
    </location>
</feature>
<dbReference type="GeneID" id="39873502"/>
<evidence type="ECO:0000256" key="1">
    <source>
        <dbReference type="ARBA" id="ARBA00004477"/>
    </source>
</evidence>
<dbReference type="AlphaFoldDB" id="A0A2H6K9Q0"/>
<evidence type="ECO:0000256" key="2">
    <source>
        <dbReference type="ARBA" id="ARBA00005189"/>
    </source>
</evidence>
<comment type="subcellular location">
    <subcellularLocation>
        <location evidence="1">Endoplasmic reticulum membrane</location>
        <topology evidence="1">Multi-pass membrane protein</topology>
    </subcellularLocation>
</comment>
<dbReference type="EMBL" id="BDSA01000001">
    <property type="protein sequence ID" value="GBE59732.1"/>
    <property type="molecule type" value="Genomic_DNA"/>
</dbReference>
<accession>A0A2H6K9Q0</accession>
<dbReference type="PANTHER" id="PTHR10408:SF7">
    <property type="entry name" value="DIACYLGLYCEROL O-ACYLTRANSFERASE 1"/>
    <property type="match status" value="1"/>
</dbReference>
<evidence type="ECO:0000313" key="15">
    <source>
        <dbReference type="Proteomes" id="UP000236319"/>
    </source>
</evidence>
<evidence type="ECO:0000256" key="5">
    <source>
        <dbReference type="ARBA" id="ARBA00022679"/>
    </source>
</evidence>
<keyword evidence="5 14" id="KW-0808">Transferase</keyword>
<evidence type="ECO:0000256" key="10">
    <source>
        <dbReference type="ARBA" id="ARBA00023315"/>
    </source>
</evidence>
<dbReference type="InterPro" id="IPR004299">
    <property type="entry name" value="MBOAT_fam"/>
</dbReference>
<feature type="transmembrane region" description="Helical" evidence="13">
    <location>
        <begin position="370"/>
        <end position="397"/>
    </location>
</feature>
<evidence type="ECO:0000256" key="12">
    <source>
        <dbReference type="SAM" id="MobiDB-lite"/>
    </source>
</evidence>
<keyword evidence="6 13" id="KW-0812">Transmembrane</keyword>
<evidence type="ECO:0000256" key="13">
    <source>
        <dbReference type="SAM" id="Phobius"/>
    </source>
</evidence>
<evidence type="ECO:0000256" key="8">
    <source>
        <dbReference type="ARBA" id="ARBA00022989"/>
    </source>
</evidence>
<keyword evidence="10 14" id="KW-0012">Acyltransferase</keyword>
<feature type="transmembrane region" description="Helical" evidence="13">
    <location>
        <begin position="331"/>
        <end position="350"/>
    </location>
</feature>
<keyword evidence="9 13" id="KW-0472">Membrane</keyword>
<dbReference type="EC" id="2.3.1.20" evidence="4"/>
<name>A0A2H6K9Q0_9APIC</name>
<comment type="pathway">
    <text evidence="2">Lipid metabolism.</text>
</comment>
<evidence type="ECO:0000256" key="3">
    <source>
        <dbReference type="ARBA" id="ARBA00009010"/>
    </source>
</evidence>
<keyword evidence="11" id="KW-0175">Coiled coil</keyword>
<evidence type="ECO:0000256" key="9">
    <source>
        <dbReference type="ARBA" id="ARBA00023136"/>
    </source>
</evidence>
<proteinExistence type="inferred from homology"/>
<evidence type="ECO:0000256" key="7">
    <source>
        <dbReference type="ARBA" id="ARBA00022824"/>
    </source>
</evidence>
<dbReference type="GO" id="GO:0004144">
    <property type="term" value="F:diacylglycerol O-acyltransferase activity"/>
    <property type="evidence" value="ECO:0007669"/>
    <property type="project" value="UniProtKB-EC"/>
</dbReference>
<dbReference type="Pfam" id="PF03062">
    <property type="entry name" value="MBOAT"/>
    <property type="match status" value="1"/>
</dbReference>
<evidence type="ECO:0000256" key="6">
    <source>
        <dbReference type="ARBA" id="ARBA00022692"/>
    </source>
</evidence>
<feature type="transmembrane region" description="Helical" evidence="13">
    <location>
        <begin position="209"/>
        <end position="229"/>
    </location>
</feature>
<sequence length="1130" mass="129373">MTHRIGGASVSTHRRKSNVKRSVSIILGRAGGSVSDVELGVVHDEFDPFAPGGPSDEELAEEYVRVARPLRPIGSDGGAQRRANSAPNRNFGHWYMHGHSQYEGRSHHSGRPLHETLHTEFRTSLLSGNMQHLDLQGFMNLAFVILVVINFRAVIGNFRKYGLLLDIPALYNFTLNDWPLTRCCIKVHITIVFAWAIERFIAPLSAKPLTVPVVFLQIVNLGIVLYYPYLTVVVLKTQPAWSALMLATSVVWGLKIYSFHHVCFDYRRAVCNGENISDICKTRMEAKAAANYPGCIKLTELYRFLIMPTVCFQFYYPLIRKIRWTRALKHFVQFLFLLAVARIIGDQYIVVTVTNTFTMQEFKSANFSTVAYHIIDRMLLLSIPVLYCWLTMFVVIFHHWCNFLAEITRFGDRRFYDDWWNAACFGEYWRKWNLPIHQFIVRHISKPLYKMGVPWEMSSVIVFTISAALHEYLISVPLGLGWTGYVFCAMMGQIPLLMITRVSLFRKNRTLGNVLFWFLFCFTGQPADWRRRQAHQCVGAAAPKILWLELPKMAASQLEGICRNLKVALEDTDALYRSVQAGSGMTPCSSTLPTKRTVRFGQSRNPSDRFNPPLTLPQTSPSRRRGATFHPSKPTIYADYGKEITKVEQDIQYVTKATQSEFFRALNVDLDGWTESQRQVFYNLVASAEKHMHAESERLQREYSSQLDAKLELARRDMAEAQSAVAAELSELRAERERRAFDDVEDRRRAKLMKDALHNLQKSYDNLMDECTAKSNEIVRLNSVMTVTDRSMLGLKQRVLELEGDLNDRLQQIESLHHEVANAYKQMEAVSGNNAKSERDLASTRNELKQARDQITTLQLEVESLNLSMQLAATEKAAMETKVRSLEKEVSELGSERQKLELTVSTLENNTVPSLKEQCKLLEEQRNLARVETATCDKRHELAQAKRELESVQYKCEQLSEENRVLLRENAALSKQLQDMQKRMKECENDLFQMKCQAHLMRQKGYSVRTSANRSDHASGSDVGVELPAEETADATPNRAQPTRRDIFAPTMFDGPDPETQEQIDTLEKELTELHLEKDRMMSEMTRCNIGPKSPVNGRRRHLLLERGVAETNQKIHELSESIRKLYTPA</sequence>
<dbReference type="Proteomes" id="UP000236319">
    <property type="component" value="Unassembled WGS sequence"/>
</dbReference>
<dbReference type="GO" id="GO:0019432">
    <property type="term" value="P:triglyceride biosynthetic process"/>
    <property type="evidence" value="ECO:0007669"/>
    <property type="project" value="TreeGrafter"/>
</dbReference>
<organism evidence="14 15">
    <name type="scientific">Babesia ovata</name>
    <dbReference type="NCBI Taxonomy" id="189622"/>
    <lineage>
        <taxon>Eukaryota</taxon>
        <taxon>Sar</taxon>
        <taxon>Alveolata</taxon>
        <taxon>Apicomplexa</taxon>
        <taxon>Aconoidasida</taxon>
        <taxon>Piroplasmida</taxon>
        <taxon>Babesiidae</taxon>
        <taxon>Babesia</taxon>
    </lineage>
</organism>
<gene>
    <name evidence="14" type="ORF">BOVATA_012250</name>
</gene>
<feature type="transmembrane region" description="Helical" evidence="13">
    <location>
        <begin position="301"/>
        <end position="319"/>
    </location>
</feature>
<dbReference type="InterPro" id="IPR014371">
    <property type="entry name" value="Oat_ACAT_DAG_ARE"/>
</dbReference>
<feature type="coiled-coil region" evidence="11">
    <location>
        <begin position="704"/>
        <end position="777"/>
    </location>
</feature>
<keyword evidence="15" id="KW-1185">Reference proteome</keyword>
<evidence type="ECO:0000256" key="11">
    <source>
        <dbReference type="SAM" id="Coils"/>
    </source>
</evidence>
<dbReference type="VEuPathDB" id="PiroplasmaDB:BOVATA_012250"/>
<dbReference type="SUPFAM" id="SSF57997">
    <property type="entry name" value="Tropomyosin"/>
    <property type="match status" value="1"/>
</dbReference>
<feature type="region of interest" description="Disordered" evidence="12">
    <location>
        <begin position="601"/>
        <end position="632"/>
    </location>
</feature>